<dbReference type="GO" id="GO:0000349">
    <property type="term" value="P:generation of catalytic spliceosome for first transesterification step"/>
    <property type="evidence" value="ECO:0007669"/>
    <property type="project" value="UniProtKB-UniRule"/>
</dbReference>
<comment type="subcellular location">
    <subcellularLocation>
        <location evidence="1">Nucleus</location>
    </subcellularLocation>
</comment>
<evidence type="ECO:0000313" key="3">
    <source>
        <dbReference type="Proteomes" id="UP000187209"/>
    </source>
</evidence>
<gene>
    <name evidence="2" type="ORF">SteCoe_821</name>
</gene>
<feature type="binding site" evidence="1">
    <location>
        <position position="46"/>
    </location>
    <ligand>
        <name>Zn(2+)</name>
        <dbReference type="ChEBI" id="CHEBI:29105"/>
    </ligand>
</feature>
<comment type="subunit">
    <text evidence="1">Component of the spliceosome. Present in the activated B complex, the catalytically activated B* complex which catalyzes the branching, the catalytic step 1 C complex catalyzing the exon ligation, and the postcatalytic P complex containing the ligated exons (mRNA) and the excised lariat intron.</text>
</comment>
<protein>
    <recommendedName>
        <fullName evidence="1">Splicing factor YJU2</fullName>
    </recommendedName>
</protein>
<reference evidence="2 3" key="1">
    <citation type="submission" date="2016-11" db="EMBL/GenBank/DDBJ databases">
        <title>The macronuclear genome of Stentor coeruleus: a giant cell with tiny introns.</title>
        <authorList>
            <person name="Slabodnick M."/>
            <person name="Ruby J.G."/>
            <person name="Reiff S.B."/>
            <person name="Swart E.C."/>
            <person name="Gosai S."/>
            <person name="Prabakaran S."/>
            <person name="Witkowska E."/>
            <person name="Larue G.E."/>
            <person name="Fisher S."/>
            <person name="Freeman R.M."/>
            <person name="Gunawardena J."/>
            <person name="Chu W."/>
            <person name="Stover N.A."/>
            <person name="Gregory B.D."/>
            <person name="Nowacki M."/>
            <person name="Derisi J."/>
            <person name="Roy S.W."/>
            <person name="Marshall W.F."/>
            <person name="Sood P."/>
        </authorList>
    </citation>
    <scope>NUCLEOTIDE SEQUENCE [LARGE SCALE GENOMIC DNA]</scope>
    <source>
        <strain evidence="2">WM001</strain>
    </source>
</reference>
<dbReference type="HAMAP" id="MF_03226">
    <property type="entry name" value="YJU2"/>
    <property type="match status" value="1"/>
</dbReference>
<evidence type="ECO:0000313" key="2">
    <source>
        <dbReference type="EMBL" id="OMJ95747.1"/>
    </source>
</evidence>
<dbReference type="InterPro" id="IPR007590">
    <property type="entry name" value="Saf4/Yju2"/>
</dbReference>
<feature type="binding site" evidence="1">
    <location>
        <position position="43"/>
    </location>
    <ligand>
        <name>Zn(2+)</name>
        <dbReference type="ChEBI" id="CHEBI:29105"/>
    </ligand>
</feature>
<keyword evidence="1" id="KW-0507">mRNA processing</keyword>
<comment type="caution">
    <text evidence="2">The sequence shown here is derived from an EMBL/GenBank/DDBJ whole genome shotgun (WGS) entry which is preliminary data.</text>
</comment>
<dbReference type="GO" id="GO:0046872">
    <property type="term" value="F:metal ion binding"/>
    <property type="evidence" value="ECO:0007669"/>
    <property type="project" value="UniProtKB-KW"/>
</dbReference>
<keyword evidence="1" id="KW-0539">Nucleus</keyword>
<dbReference type="PANTHER" id="PTHR12111">
    <property type="entry name" value="SPLICING FACTOR YJU2"/>
    <property type="match status" value="1"/>
</dbReference>
<dbReference type="Pfam" id="PF04502">
    <property type="entry name" value="Saf4_Yju2"/>
    <property type="match status" value="1"/>
</dbReference>
<dbReference type="EMBL" id="MPUH01000008">
    <property type="protein sequence ID" value="OMJ95747.1"/>
    <property type="molecule type" value="Genomic_DNA"/>
</dbReference>
<accession>A0A1R2D3A4</accession>
<keyword evidence="1" id="KW-0508">mRNA splicing</keyword>
<dbReference type="OrthoDB" id="674963at2759"/>
<feature type="binding site" evidence="1">
    <location>
        <position position="80"/>
    </location>
    <ligand>
        <name>Zn(2+)</name>
        <dbReference type="ChEBI" id="CHEBI:29105"/>
    </ligand>
</feature>
<keyword evidence="1" id="KW-0479">Metal-binding</keyword>
<dbReference type="InterPro" id="IPR043701">
    <property type="entry name" value="Yju2"/>
</dbReference>
<proteinExistence type="inferred from homology"/>
<keyword evidence="3" id="KW-1185">Reference proteome</keyword>
<name>A0A1R2D3A4_9CILI</name>
<organism evidence="2 3">
    <name type="scientific">Stentor coeruleus</name>
    <dbReference type="NCBI Taxonomy" id="5963"/>
    <lineage>
        <taxon>Eukaryota</taxon>
        <taxon>Sar</taxon>
        <taxon>Alveolata</taxon>
        <taxon>Ciliophora</taxon>
        <taxon>Postciliodesmatophora</taxon>
        <taxon>Heterotrichea</taxon>
        <taxon>Heterotrichida</taxon>
        <taxon>Stentoridae</taxon>
        <taxon>Stentor</taxon>
    </lineage>
</organism>
<evidence type="ECO:0000256" key="1">
    <source>
        <dbReference type="HAMAP-Rule" id="MF_03226"/>
    </source>
</evidence>
<feature type="binding site" evidence="1">
    <location>
        <position position="83"/>
    </location>
    <ligand>
        <name>Zn(2+)</name>
        <dbReference type="ChEBI" id="CHEBI:29105"/>
    </ligand>
</feature>
<keyword evidence="1" id="KW-0862">Zinc</keyword>
<dbReference type="Proteomes" id="UP000187209">
    <property type="component" value="Unassembled WGS sequence"/>
</dbReference>
<dbReference type="GO" id="GO:0071006">
    <property type="term" value="C:U2-type catalytic step 1 spliceosome"/>
    <property type="evidence" value="ECO:0007669"/>
    <property type="project" value="UniProtKB-UniRule"/>
</dbReference>
<comment type="similarity">
    <text evidence="1">Belongs to the CWC16 family. YJU2 subfamily.</text>
</comment>
<dbReference type="AlphaFoldDB" id="A0A1R2D3A4"/>
<keyword evidence="1" id="KW-0747">Spliceosome</keyword>
<sequence length="248" mass="29321">MGERKVVNKYYPPDFDPLKLKKPKMPPDKQVKTRMMLPFTCKCSVCGTYLHIGTKFNMRKETVTDETYLGIEIIRFFFKCTRCTTEITMKTDPKNHDYTCESNASRQYDERRDLDAAENALNDMKLQEDQDPMKFLEARTYESRREMDIQDALGNILELNKVQGNVNFSEVMQKVLSKRSFAEIKRIEKEKTEIPHEEISRNFVRRIDEDEADQLLKKRLKPIEKTNDTKRSLFRNTPKFIIKKVGIK</sequence>
<comment type="function">
    <text evidence="1">Part of the spliceosome which catalyzes two sequential transesterification reactions, first the excision of the non-coding intron from pre-mRNA and then the ligation of the coding exons to form the mature mRNA. Plays a role in stabilizing the structure of the spliceosome catalytic core and docking of the branch helix into the active site, producing 5'-exon and lariat intron-3'-intermediates.</text>
</comment>